<dbReference type="SFLD" id="SFLDG01060">
    <property type="entry name" value="BATS_domain_containing"/>
    <property type="match status" value="1"/>
</dbReference>
<accession>A0A1E5IH23</accession>
<dbReference type="InterPro" id="IPR058240">
    <property type="entry name" value="rSAM_sf"/>
</dbReference>
<dbReference type="SFLD" id="SFLDG01081">
    <property type="entry name" value="cleavage_of_the_Ca-Cb_bond_in"/>
    <property type="match status" value="1"/>
</dbReference>
<protein>
    <submittedName>
        <fullName evidence="7">Thiamine biosynthesis protein ThiH</fullName>
    </submittedName>
</protein>
<dbReference type="InterPro" id="IPR006638">
    <property type="entry name" value="Elp3/MiaA/NifB-like_rSAM"/>
</dbReference>
<comment type="caution">
    <text evidence="7">The sequence shown here is derived from an EMBL/GenBank/DDBJ whole genome shotgun (WGS) entry which is preliminary data.</text>
</comment>
<dbReference type="PANTHER" id="PTHR43583:SF1">
    <property type="entry name" value="2-IMINOACETATE SYNTHASE"/>
    <property type="match status" value="1"/>
</dbReference>
<feature type="domain" description="Radical SAM core" evidence="6">
    <location>
        <begin position="70"/>
        <end position="290"/>
    </location>
</feature>
<dbReference type="SFLD" id="SFLDS00029">
    <property type="entry name" value="Radical_SAM"/>
    <property type="match status" value="1"/>
</dbReference>
<evidence type="ECO:0000313" key="7">
    <source>
        <dbReference type="EMBL" id="OEG69463.1"/>
    </source>
</evidence>
<gene>
    <name evidence="7" type="ORF">ATZ36_09410</name>
</gene>
<organism evidence="7 8">
    <name type="scientific">Endomicrobium trichonymphae</name>
    <dbReference type="NCBI Taxonomy" id="1408204"/>
    <lineage>
        <taxon>Bacteria</taxon>
        <taxon>Pseudomonadati</taxon>
        <taxon>Elusimicrobiota</taxon>
        <taxon>Endomicrobiia</taxon>
        <taxon>Endomicrobiales</taxon>
        <taxon>Endomicrobiaceae</taxon>
        <taxon>Candidatus Endomicrobiellum</taxon>
    </lineage>
</organism>
<proteinExistence type="predicted"/>
<evidence type="ECO:0000256" key="5">
    <source>
        <dbReference type="ARBA" id="ARBA00023014"/>
    </source>
</evidence>
<dbReference type="AlphaFoldDB" id="A0A1E5IH23"/>
<dbReference type="GO" id="GO:0051536">
    <property type="term" value="F:iron-sulfur cluster binding"/>
    <property type="evidence" value="ECO:0007669"/>
    <property type="project" value="UniProtKB-KW"/>
</dbReference>
<keyword evidence="8" id="KW-1185">Reference proteome</keyword>
<evidence type="ECO:0000256" key="4">
    <source>
        <dbReference type="ARBA" id="ARBA00023004"/>
    </source>
</evidence>
<dbReference type="Proteomes" id="UP000095237">
    <property type="component" value="Unassembled WGS sequence"/>
</dbReference>
<evidence type="ECO:0000259" key="6">
    <source>
        <dbReference type="PROSITE" id="PS51918"/>
    </source>
</evidence>
<evidence type="ECO:0000256" key="1">
    <source>
        <dbReference type="ARBA" id="ARBA00001966"/>
    </source>
</evidence>
<dbReference type="PANTHER" id="PTHR43583">
    <property type="entry name" value="2-IMINOACETATE SYNTHASE"/>
    <property type="match status" value="1"/>
</dbReference>
<sequence>MTFYDIKQQYDTFDFENYIAGVSDKMVESSMQKEILNDMDFLNLLSPKALNHIEEMAQKAHETSVKYFGKGILLYAPLYVSNFCINNCIYCGFSTKNKIKRKVLSFEEIEENCKIVSEYGIHHILLVTGESNVKTPLSYLKKCVEILKNYFDVVDIEIYPLDESGYKELADAGADGLTIYQETYNEELYKLLHTKGAKSDYKYRLETCKRAGRANYRNLNVGVLLGLNDFVSEIFFEGIHAKYLQRNFPSAEIGMSFPRLRPAAGAYKPKTIISDKNLIQAICAVRLFINRINIT</sequence>
<dbReference type="InterPro" id="IPR034428">
    <property type="entry name" value="ThiH/NoCL/HydG-like"/>
</dbReference>
<dbReference type="InterPro" id="IPR013785">
    <property type="entry name" value="Aldolase_TIM"/>
</dbReference>
<dbReference type="GO" id="GO:0003824">
    <property type="term" value="F:catalytic activity"/>
    <property type="evidence" value="ECO:0007669"/>
    <property type="project" value="InterPro"/>
</dbReference>
<evidence type="ECO:0000256" key="2">
    <source>
        <dbReference type="ARBA" id="ARBA00022691"/>
    </source>
</evidence>
<evidence type="ECO:0000313" key="8">
    <source>
        <dbReference type="Proteomes" id="UP000095237"/>
    </source>
</evidence>
<dbReference type="CDD" id="cd01335">
    <property type="entry name" value="Radical_SAM"/>
    <property type="match status" value="1"/>
</dbReference>
<dbReference type="SUPFAM" id="SSF102114">
    <property type="entry name" value="Radical SAM enzymes"/>
    <property type="match status" value="1"/>
</dbReference>
<dbReference type="Gene3D" id="3.20.20.70">
    <property type="entry name" value="Aldolase class I"/>
    <property type="match status" value="1"/>
</dbReference>
<feature type="non-terminal residue" evidence="7">
    <location>
        <position position="295"/>
    </location>
</feature>
<dbReference type="PROSITE" id="PS51918">
    <property type="entry name" value="RADICAL_SAM"/>
    <property type="match status" value="1"/>
</dbReference>
<reference evidence="7 8" key="1">
    <citation type="submission" date="2015-11" db="EMBL/GenBank/DDBJ databases">
        <title>Evidence for parallel genomic evolution in an endosymbiosis of termite gut flagellates.</title>
        <authorList>
            <person name="Zheng H."/>
        </authorList>
    </citation>
    <scope>NUCLEOTIDE SEQUENCE [LARGE SCALE GENOMIC DNA]</scope>
    <source>
        <strain evidence="7 8">CET450</strain>
    </source>
</reference>
<name>A0A1E5IH23_ENDTX</name>
<dbReference type="InterPro" id="IPR007197">
    <property type="entry name" value="rSAM"/>
</dbReference>
<evidence type="ECO:0000256" key="3">
    <source>
        <dbReference type="ARBA" id="ARBA00022723"/>
    </source>
</evidence>
<dbReference type="SMART" id="SM00729">
    <property type="entry name" value="Elp3"/>
    <property type="match status" value="1"/>
</dbReference>
<keyword evidence="4" id="KW-0408">Iron</keyword>
<comment type="cofactor">
    <cofactor evidence="1">
        <name>[4Fe-4S] cluster</name>
        <dbReference type="ChEBI" id="CHEBI:49883"/>
    </cofactor>
</comment>
<dbReference type="EMBL" id="LNVX01000701">
    <property type="protein sequence ID" value="OEG69463.1"/>
    <property type="molecule type" value="Genomic_DNA"/>
</dbReference>
<keyword evidence="5" id="KW-0411">Iron-sulfur</keyword>
<dbReference type="Pfam" id="PF04055">
    <property type="entry name" value="Radical_SAM"/>
    <property type="match status" value="1"/>
</dbReference>
<keyword evidence="3" id="KW-0479">Metal-binding</keyword>
<dbReference type="GO" id="GO:0046872">
    <property type="term" value="F:metal ion binding"/>
    <property type="evidence" value="ECO:0007669"/>
    <property type="project" value="UniProtKB-KW"/>
</dbReference>
<keyword evidence="2" id="KW-0949">S-adenosyl-L-methionine</keyword>